<protein>
    <submittedName>
        <fullName evidence="1">Uncharacterized protein</fullName>
    </submittedName>
</protein>
<evidence type="ECO:0000313" key="2">
    <source>
        <dbReference type="Proteomes" id="UP000037594"/>
    </source>
</evidence>
<sequence length="200" mass="22266">MENAQQLGLFPESDARFDPRRLSADDRAAILDSEYNQLMTACGGTYWLTAGPETSAVWNATYDTFIQGIWPAAILCAHATCERTLASLMSVLYAIRPEPKGWRGWGLGRYTGHMAEHNLIEARLIDAIQIVVDARKPLVHWRGPLEVGSLQRVGAEAALRGEDGGEALDRHIAQLAFLCVRTAMRVHFGDLTRDIVHRNR</sequence>
<dbReference type="OrthoDB" id="5198758at2"/>
<dbReference type="PATRIC" id="fig|451644.5.peg.2520"/>
<dbReference type="RefSeq" id="WP_048895816.1">
    <property type="nucleotide sequence ID" value="NZ_LFOD01000008.1"/>
</dbReference>
<dbReference type="AlphaFoldDB" id="A0A0J8WYX0"/>
<proteinExistence type="predicted"/>
<comment type="caution">
    <text evidence="1">The sequence shown here is derived from an EMBL/GenBank/DDBJ whole genome shotgun (WGS) entry which is preliminary data.</text>
</comment>
<gene>
    <name evidence="1" type="ORF">ACT17_12170</name>
</gene>
<dbReference type="Proteomes" id="UP000037594">
    <property type="component" value="Unassembled WGS sequence"/>
</dbReference>
<accession>A0A0J8WYX0</accession>
<evidence type="ECO:0000313" key="1">
    <source>
        <dbReference type="EMBL" id="KMV18364.1"/>
    </source>
</evidence>
<name>A0A0J8WYX0_9MYCO</name>
<dbReference type="EMBL" id="LFOD01000008">
    <property type="protein sequence ID" value="KMV18364.1"/>
    <property type="molecule type" value="Genomic_DNA"/>
</dbReference>
<reference evidence="1 2" key="1">
    <citation type="submission" date="2015-06" db="EMBL/GenBank/DDBJ databases">
        <title>Genome sequence of Mycobacterium conceptionense strain MLE.</title>
        <authorList>
            <person name="Greninger A.L."/>
            <person name="Cunningham G."/>
            <person name="Chiu C.Y."/>
            <person name="Miller S."/>
        </authorList>
    </citation>
    <scope>NUCLEOTIDE SEQUENCE [LARGE SCALE GENOMIC DNA]</scope>
    <source>
        <strain evidence="1 2">MLE</strain>
    </source>
</reference>
<organism evidence="1 2">
    <name type="scientific">Mycolicibacterium conceptionense</name>
    <dbReference type="NCBI Taxonomy" id="451644"/>
    <lineage>
        <taxon>Bacteria</taxon>
        <taxon>Bacillati</taxon>
        <taxon>Actinomycetota</taxon>
        <taxon>Actinomycetes</taxon>
        <taxon>Mycobacteriales</taxon>
        <taxon>Mycobacteriaceae</taxon>
        <taxon>Mycolicibacterium</taxon>
    </lineage>
</organism>